<dbReference type="EMBL" id="JAAVJB010000077">
    <property type="protein sequence ID" value="NJP66936.1"/>
    <property type="molecule type" value="Genomic_DNA"/>
</dbReference>
<evidence type="ECO:0000313" key="2">
    <source>
        <dbReference type="EMBL" id="NJP66936.1"/>
    </source>
</evidence>
<dbReference type="Pfam" id="PF01872">
    <property type="entry name" value="RibD_C"/>
    <property type="match status" value="1"/>
</dbReference>
<evidence type="ECO:0000259" key="1">
    <source>
        <dbReference type="Pfam" id="PF01872"/>
    </source>
</evidence>
<dbReference type="Proteomes" id="UP000746503">
    <property type="component" value="Unassembled WGS sequence"/>
</dbReference>
<comment type="caution">
    <text evidence="2">The sequence shown here is derived from an EMBL/GenBank/DDBJ whole genome shotgun (WGS) entry which is preliminary data.</text>
</comment>
<gene>
    <name evidence="2" type="ORF">HCJ92_11705</name>
</gene>
<feature type="domain" description="Bacterial bifunctional deaminase-reductase C-terminal" evidence="1">
    <location>
        <begin position="6"/>
        <end position="164"/>
    </location>
</feature>
<reference evidence="2 3" key="1">
    <citation type="submission" date="2020-03" db="EMBL/GenBank/DDBJ databases">
        <title>Draft genome of Streptomyces sp. ventii, isolated from the Axial Seamount in the Pacific Ocean, and resequencing of the two type strains Streptomyces lonarensis strain NCL 716 and Streptomyces bohaiensis strain 11A07.</title>
        <authorList>
            <person name="Loughran R.M."/>
            <person name="Pfannmuller K.M."/>
            <person name="Wasson B.J."/>
            <person name="Deadmond M.C."/>
            <person name="Paddock B.E."/>
            <person name="Koyack M.J."/>
            <person name="Gallegos D.A."/>
            <person name="Mitchell E.A."/>
            <person name="Ushijima B."/>
            <person name="Saw J.H."/>
            <person name="Mcphail K.L."/>
            <person name="Videau P."/>
        </authorList>
    </citation>
    <scope>NUCLEOTIDE SEQUENCE [LARGE SCALE GENOMIC DNA]</scope>
    <source>
        <strain evidence="3">5675061</strain>
    </source>
</reference>
<sequence>MSGLLYSVSMSLDGYIAGPGGDMAWLAPLLPPPGGEPNPVADEVGALLIGRRTFGGDDPYRDTEGEGEAFGGGWSGPQFVLTHRPPPDPVPGITFVGELDTAVRAAREAAGGRTVNVLGADVARQCLAAGVLDEVLTCVVPVLLGDGVRLFDAPGVGPVALEPLSVHRGRYSTDLRYRVRGARGGG</sequence>
<dbReference type="InterPro" id="IPR024072">
    <property type="entry name" value="DHFR-like_dom_sf"/>
</dbReference>
<dbReference type="SUPFAM" id="SSF53597">
    <property type="entry name" value="Dihydrofolate reductase-like"/>
    <property type="match status" value="1"/>
</dbReference>
<dbReference type="RefSeq" id="WP_167933456.1">
    <property type="nucleotide sequence ID" value="NZ_JAAVJB010000077.1"/>
</dbReference>
<dbReference type="InterPro" id="IPR002734">
    <property type="entry name" value="RibDG_C"/>
</dbReference>
<accession>A0ABX1AMQ9</accession>
<keyword evidence="3" id="KW-1185">Reference proteome</keyword>
<dbReference type="PANTHER" id="PTHR38011:SF11">
    <property type="entry name" value="2,5-DIAMINO-6-RIBOSYLAMINO-4(3H)-PYRIMIDINONE 5'-PHOSPHATE REDUCTASE"/>
    <property type="match status" value="1"/>
</dbReference>
<evidence type="ECO:0000313" key="3">
    <source>
        <dbReference type="Proteomes" id="UP000746503"/>
    </source>
</evidence>
<proteinExistence type="predicted"/>
<dbReference type="InterPro" id="IPR050765">
    <property type="entry name" value="Riboflavin_Biosynth_HTPR"/>
</dbReference>
<protein>
    <submittedName>
        <fullName evidence="2">Dihydrofolate reductase</fullName>
    </submittedName>
</protein>
<dbReference type="PANTHER" id="PTHR38011">
    <property type="entry name" value="DIHYDROFOLATE REDUCTASE FAMILY PROTEIN (AFU_ORTHOLOGUE AFUA_8G06820)"/>
    <property type="match status" value="1"/>
</dbReference>
<dbReference type="Gene3D" id="3.40.430.10">
    <property type="entry name" value="Dihydrofolate Reductase, subunit A"/>
    <property type="match status" value="1"/>
</dbReference>
<name>A0ABX1AMQ9_9ACTN</name>
<organism evidence="2 3">
    <name type="scientific">Streptomyces spiramenti</name>
    <dbReference type="NCBI Taxonomy" id="2720606"/>
    <lineage>
        <taxon>Bacteria</taxon>
        <taxon>Bacillati</taxon>
        <taxon>Actinomycetota</taxon>
        <taxon>Actinomycetes</taxon>
        <taxon>Kitasatosporales</taxon>
        <taxon>Streptomycetaceae</taxon>
        <taxon>Streptomyces</taxon>
    </lineage>
</organism>